<dbReference type="InterPro" id="IPR029058">
    <property type="entry name" value="AB_hydrolase_fold"/>
</dbReference>
<evidence type="ECO:0000313" key="3">
    <source>
        <dbReference type="EMBL" id="KKP04065.1"/>
    </source>
</evidence>
<organism evidence="3 4">
    <name type="scientific">Trichoderma harzianum</name>
    <name type="common">Hypocrea lixii</name>
    <dbReference type="NCBI Taxonomy" id="5544"/>
    <lineage>
        <taxon>Eukaryota</taxon>
        <taxon>Fungi</taxon>
        <taxon>Dikarya</taxon>
        <taxon>Ascomycota</taxon>
        <taxon>Pezizomycotina</taxon>
        <taxon>Sordariomycetes</taxon>
        <taxon>Hypocreomycetidae</taxon>
        <taxon>Hypocreales</taxon>
        <taxon>Hypocreaceae</taxon>
        <taxon>Trichoderma</taxon>
    </lineage>
</organism>
<dbReference type="SUPFAM" id="SSF53474">
    <property type="entry name" value="alpha/beta-Hydrolases"/>
    <property type="match status" value="1"/>
</dbReference>
<gene>
    <name evidence="3" type="ORF">THAR02_03857</name>
</gene>
<evidence type="ECO:0000259" key="2">
    <source>
        <dbReference type="Pfam" id="PF12697"/>
    </source>
</evidence>
<feature type="signal peptide" evidence="1">
    <location>
        <begin position="1"/>
        <end position="18"/>
    </location>
</feature>
<dbReference type="InterPro" id="IPR050266">
    <property type="entry name" value="AB_hydrolase_sf"/>
</dbReference>
<protein>
    <recommendedName>
        <fullName evidence="2">AB hydrolase-1 domain-containing protein</fullName>
    </recommendedName>
</protein>
<dbReference type="EMBL" id="JOKZ01000089">
    <property type="protein sequence ID" value="KKP04065.1"/>
    <property type="molecule type" value="Genomic_DNA"/>
</dbReference>
<evidence type="ECO:0000256" key="1">
    <source>
        <dbReference type="SAM" id="SignalP"/>
    </source>
</evidence>
<dbReference type="Gene3D" id="3.40.50.1820">
    <property type="entry name" value="alpha/beta hydrolase"/>
    <property type="match status" value="1"/>
</dbReference>
<comment type="caution">
    <text evidence="3">The sequence shown here is derived from an EMBL/GenBank/DDBJ whole genome shotgun (WGS) entry which is preliminary data.</text>
</comment>
<keyword evidence="1" id="KW-0732">Signal</keyword>
<dbReference type="InterPro" id="IPR000073">
    <property type="entry name" value="AB_hydrolase_1"/>
</dbReference>
<proteinExistence type="predicted"/>
<dbReference type="AlphaFoldDB" id="A0A0F9XHT3"/>
<dbReference type="Proteomes" id="UP000034112">
    <property type="component" value="Unassembled WGS sequence"/>
</dbReference>
<feature type="chain" id="PRO_5002529813" description="AB hydrolase-1 domain-containing protein" evidence="1">
    <location>
        <begin position="19"/>
        <end position="374"/>
    </location>
</feature>
<sequence length="374" mass="39473">MRSSVTIAAFALAASSAAQEAVECKTVEFPVSVTANNEDFGNTLQPNNVSSINQFLSQGLSTGAVGVVGQVSTSANFSISAQYCAPAGATHPETLPIQLLAHGNTCDRTIWDALGKPDLQASGYSYQRFFASQGYATLAIDLPGHGSSTIPDPNTIVQMPIEAAVIDAIAASLRSINNPLGITFPKVVFTGHSYGSITGVAAARFVPTFADAVVLTGWSAFVPLPSPMLALQMQPAALLFDRFKGYPLGYITASNETGHEEIFYAGAYDPTIPKMSFDTQDVMTCGEGGSLGEGLQPAIGFTGKVFAITGSVDLMFCNPKNGDCAEQLANSSFLFPNATSFQTQVIDDTGHDFMLHTSSTETFAKIQQFLENDI</sequence>
<feature type="domain" description="AB hydrolase-1" evidence="2">
    <location>
        <begin position="99"/>
        <end position="363"/>
    </location>
</feature>
<dbReference type="OrthoDB" id="190201at2759"/>
<evidence type="ECO:0000313" key="4">
    <source>
        <dbReference type="Proteomes" id="UP000034112"/>
    </source>
</evidence>
<dbReference type="PANTHER" id="PTHR43798">
    <property type="entry name" value="MONOACYLGLYCEROL LIPASE"/>
    <property type="match status" value="1"/>
</dbReference>
<reference evidence="4" key="1">
    <citation type="journal article" date="2015" name="Genome Announc.">
        <title>Draft whole-genome sequence of the biocontrol agent Trichoderma harzianum T6776.</title>
        <authorList>
            <person name="Baroncelli R."/>
            <person name="Piaggeschi G."/>
            <person name="Fiorini L."/>
            <person name="Bertolini E."/>
            <person name="Zapparata A."/>
            <person name="Pe M.E."/>
            <person name="Sarrocco S."/>
            <person name="Vannacci G."/>
        </authorList>
    </citation>
    <scope>NUCLEOTIDE SEQUENCE [LARGE SCALE GENOMIC DNA]</scope>
    <source>
        <strain evidence="4">T6776</strain>
    </source>
</reference>
<dbReference type="Pfam" id="PF12697">
    <property type="entry name" value="Abhydrolase_6"/>
    <property type="match status" value="1"/>
</dbReference>
<name>A0A0F9XHT3_TRIHA</name>
<accession>A0A0F9XHT3</accession>
<dbReference type="GO" id="GO:0016020">
    <property type="term" value="C:membrane"/>
    <property type="evidence" value="ECO:0007669"/>
    <property type="project" value="TreeGrafter"/>
</dbReference>
<dbReference type="PANTHER" id="PTHR43798:SF33">
    <property type="entry name" value="HYDROLASE, PUTATIVE (AFU_ORTHOLOGUE AFUA_2G14860)-RELATED"/>
    <property type="match status" value="1"/>
</dbReference>
<dbReference type="OMA" id="SNETGHE"/>